<dbReference type="Gene3D" id="1.25.40.10">
    <property type="entry name" value="Tetratricopeptide repeat domain"/>
    <property type="match status" value="1"/>
</dbReference>
<name>A0ABD3UEB0_SINWO</name>
<proteinExistence type="predicted"/>
<evidence type="ECO:0000313" key="3">
    <source>
        <dbReference type="EMBL" id="KAL3847836.1"/>
    </source>
</evidence>
<dbReference type="AlphaFoldDB" id="A0ABD3UEB0"/>
<keyword evidence="2" id="KW-0472">Membrane</keyword>
<evidence type="ECO:0000313" key="4">
    <source>
        <dbReference type="Proteomes" id="UP001634394"/>
    </source>
</evidence>
<accession>A0ABD3UEB0</accession>
<feature type="repeat" description="TPR" evidence="1">
    <location>
        <begin position="71"/>
        <end position="104"/>
    </location>
</feature>
<dbReference type="EMBL" id="JBJQND010000016">
    <property type="protein sequence ID" value="KAL3847836.1"/>
    <property type="molecule type" value="Genomic_DNA"/>
</dbReference>
<feature type="transmembrane region" description="Helical" evidence="2">
    <location>
        <begin position="20"/>
        <end position="41"/>
    </location>
</feature>
<sequence length="125" mass="14967">MEMFRSVGAPSELREKHNDTWFDWSIVDSLMCLYFFMYLNFSRQGKVRHKEVAMHNIIHVIKTEPIILHRDTAFNLLGYSFLQENQLANAYRCFNLSLKIRPYHNAAKFYLGIIFNRIHATEREH</sequence>
<evidence type="ECO:0000256" key="1">
    <source>
        <dbReference type="PROSITE-ProRule" id="PRU00339"/>
    </source>
</evidence>
<reference evidence="3 4" key="1">
    <citation type="submission" date="2024-11" db="EMBL/GenBank/DDBJ databases">
        <title>Chromosome-level genome assembly of the freshwater bivalve Anodonta woodiana.</title>
        <authorList>
            <person name="Chen X."/>
        </authorList>
    </citation>
    <scope>NUCLEOTIDE SEQUENCE [LARGE SCALE GENOMIC DNA]</scope>
    <source>
        <strain evidence="3">MN2024</strain>
        <tissue evidence="3">Gills</tissue>
    </source>
</reference>
<gene>
    <name evidence="3" type="ORF">ACJMK2_018727</name>
</gene>
<comment type="caution">
    <text evidence="3">The sequence shown here is derived from an EMBL/GenBank/DDBJ whole genome shotgun (WGS) entry which is preliminary data.</text>
</comment>
<dbReference type="SUPFAM" id="SSF48452">
    <property type="entry name" value="TPR-like"/>
    <property type="match status" value="1"/>
</dbReference>
<dbReference type="PROSITE" id="PS50005">
    <property type="entry name" value="TPR"/>
    <property type="match status" value="1"/>
</dbReference>
<keyword evidence="1" id="KW-0802">TPR repeat</keyword>
<organism evidence="3 4">
    <name type="scientific">Sinanodonta woodiana</name>
    <name type="common">Chinese pond mussel</name>
    <name type="synonym">Anodonta woodiana</name>
    <dbReference type="NCBI Taxonomy" id="1069815"/>
    <lineage>
        <taxon>Eukaryota</taxon>
        <taxon>Metazoa</taxon>
        <taxon>Spiralia</taxon>
        <taxon>Lophotrochozoa</taxon>
        <taxon>Mollusca</taxon>
        <taxon>Bivalvia</taxon>
        <taxon>Autobranchia</taxon>
        <taxon>Heteroconchia</taxon>
        <taxon>Palaeoheterodonta</taxon>
        <taxon>Unionida</taxon>
        <taxon>Unionoidea</taxon>
        <taxon>Unionidae</taxon>
        <taxon>Unioninae</taxon>
        <taxon>Sinanodonta</taxon>
    </lineage>
</organism>
<keyword evidence="4" id="KW-1185">Reference proteome</keyword>
<dbReference type="Proteomes" id="UP001634394">
    <property type="component" value="Unassembled WGS sequence"/>
</dbReference>
<protein>
    <submittedName>
        <fullName evidence="3">Uncharacterized protein</fullName>
    </submittedName>
</protein>
<dbReference type="InterPro" id="IPR019734">
    <property type="entry name" value="TPR_rpt"/>
</dbReference>
<dbReference type="InterPro" id="IPR011990">
    <property type="entry name" value="TPR-like_helical_dom_sf"/>
</dbReference>
<evidence type="ECO:0000256" key="2">
    <source>
        <dbReference type="SAM" id="Phobius"/>
    </source>
</evidence>
<keyword evidence="2" id="KW-0812">Transmembrane</keyword>
<keyword evidence="2" id="KW-1133">Transmembrane helix</keyword>